<dbReference type="Proteomes" id="UP001176960">
    <property type="component" value="Unassembled WGS sequence"/>
</dbReference>
<keyword evidence="11 14" id="KW-0472">Membrane</keyword>
<name>A0AA35XWJ8_9PROT</name>
<dbReference type="GO" id="GO:0005506">
    <property type="term" value="F:iron ion binding"/>
    <property type="evidence" value="ECO:0007669"/>
    <property type="project" value="InterPro"/>
</dbReference>
<evidence type="ECO:0000256" key="2">
    <source>
        <dbReference type="ARBA" id="ARBA00022448"/>
    </source>
</evidence>
<feature type="binding site" description="covalent" evidence="12">
    <location>
        <position position="349"/>
    </location>
    <ligand>
        <name>heme c</name>
        <dbReference type="ChEBI" id="CHEBI:61717"/>
        <label>3</label>
    </ligand>
</feature>
<keyword evidence="4 12" id="KW-0349">Heme</keyword>
<comment type="cofactor">
    <cofactor evidence="12">
        <name>heme c</name>
        <dbReference type="ChEBI" id="CHEBI:61717"/>
    </cofactor>
    <text evidence="12">Binds 3 heme c groups covalently per subunit.</text>
</comment>
<dbReference type="AlphaFoldDB" id="A0AA35XWJ8"/>
<keyword evidence="9" id="KW-0249">Electron transport</keyword>
<dbReference type="SUPFAM" id="SSF46626">
    <property type="entry name" value="Cytochrome c"/>
    <property type="match status" value="3"/>
</dbReference>
<evidence type="ECO:0000256" key="15">
    <source>
        <dbReference type="SAM" id="SignalP"/>
    </source>
</evidence>
<evidence type="ECO:0000256" key="1">
    <source>
        <dbReference type="ARBA" id="ARBA00004236"/>
    </source>
</evidence>
<feature type="binding site" description="axial binding residue" evidence="13">
    <location>
        <position position="353"/>
    </location>
    <ligand>
        <name>heme c</name>
        <dbReference type="ChEBI" id="CHEBI:61717"/>
        <label>3</label>
    </ligand>
    <ligandPart>
        <name>Fe</name>
        <dbReference type="ChEBI" id="CHEBI:18248"/>
    </ligandPart>
</feature>
<keyword evidence="10 13" id="KW-0408">Iron</keyword>
<evidence type="ECO:0000313" key="18">
    <source>
        <dbReference type="Proteomes" id="UP001176960"/>
    </source>
</evidence>
<protein>
    <submittedName>
        <fullName evidence="17">Cytochrome c</fullName>
    </submittedName>
</protein>
<organism evidence="17 18">
    <name type="scientific">Brytella acorum</name>
    <dbReference type="NCBI Taxonomy" id="2959299"/>
    <lineage>
        <taxon>Bacteria</taxon>
        <taxon>Pseudomonadati</taxon>
        <taxon>Pseudomonadota</taxon>
        <taxon>Alphaproteobacteria</taxon>
        <taxon>Acetobacterales</taxon>
        <taxon>Acetobacteraceae</taxon>
        <taxon>Brytella</taxon>
    </lineage>
</organism>
<feature type="chain" id="PRO_5041374406" evidence="15">
    <location>
        <begin position="24"/>
        <end position="493"/>
    </location>
</feature>
<dbReference type="GO" id="GO:0020037">
    <property type="term" value="F:heme binding"/>
    <property type="evidence" value="ECO:0007669"/>
    <property type="project" value="InterPro"/>
</dbReference>
<keyword evidence="6 13" id="KW-0479">Metal-binding</keyword>
<keyword evidence="5" id="KW-0679">Respiratory chain</keyword>
<evidence type="ECO:0000256" key="9">
    <source>
        <dbReference type="ARBA" id="ARBA00022982"/>
    </source>
</evidence>
<dbReference type="RefSeq" id="WP_289842370.1">
    <property type="nucleotide sequence ID" value="NZ_CATKSH010000001.1"/>
</dbReference>
<evidence type="ECO:0000313" key="17">
    <source>
        <dbReference type="EMBL" id="CAI9119311.1"/>
    </source>
</evidence>
<feature type="binding site" description="covalent" evidence="12">
    <location>
        <position position="203"/>
    </location>
    <ligand>
        <name>heme c</name>
        <dbReference type="ChEBI" id="CHEBI:61717"/>
        <label>2</label>
    </ligand>
</feature>
<comment type="subcellular location">
    <subcellularLocation>
        <location evidence="1">Cell membrane</location>
    </subcellularLocation>
</comment>
<dbReference type="InterPro" id="IPR008168">
    <property type="entry name" value="Cyt_C_IC"/>
</dbReference>
<dbReference type="GO" id="GO:0009055">
    <property type="term" value="F:electron transfer activity"/>
    <property type="evidence" value="ECO:0007669"/>
    <property type="project" value="InterPro"/>
</dbReference>
<feature type="domain" description="Cytochrome c" evidence="16">
    <location>
        <begin position="336"/>
        <end position="424"/>
    </location>
</feature>
<dbReference type="InterPro" id="IPR051459">
    <property type="entry name" value="Cytochrome_c-type_DH"/>
</dbReference>
<keyword evidence="14" id="KW-1133">Transmembrane helix</keyword>
<accession>A0AA35XWJ8</accession>
<dbReference type="InterPro" id="IPR009056">
    <property type="entry name" value="Cyt_c-like_dom"/>
</dbReference>
<feature type="binding site" description="covalent" evidence="12">
    <location>
        <position position="59"/>
    </location>
    <ligand>
        <name>heme c</name>
        <dbReference type="ChEBI" id="CHEBI:61717"/>
        <label>1</label>
    </ligand>
</feature>
<evidence type="ECO:0000256" key="4">
    <source>
        <dbReference type="ARBA" id="ARBA00022617"/>
    </source>
</evidence>
<dbReference type="InterPro" id="IPR014353">
    <property type="entry name" value="Membr-bd_ADH_cyt_c"/>
</dbReference>
<evidence type="ECO:0000259" key="16">
    <source>
        <dbReference type="PROSITE" id="PS51007"/>
    </source>
</evidence>
<evidence type="ECO:0000256" key="13">
    <source>
        <dbReference type="PIRSR" id="PIRSR000018-51"/>
    </source>
</evidence>
<feature type="binding site" description="covalent" evidence="12">
    <location>
        <position position="352"/>
    </location>
    <ligand>
        <name>heme c</name>
        <dbReference type="ChEBI" id="CHEBI:61717"/>
        <label>3</label>
    </ligand>
</feature>
<feature type="binding site" description="covalent" evidence="12">
    <location>
        <position position="206"/>
    </location>
    <ligand>
        <name>heme c</name>
        <dbReference type="ChEBI" id="CHEBI:61717"/>
        <label>2</label>
    </ligand>
</feature>
<keyword evidence="8" id="KW-0677">Repeat</keyword>
<evidence type="ECO:0000256" key="5">
    <source>
        <dbReference type="ARBA" id="ARBA00022660"/>
    </source>
</evidence>
<dbReference type="PANTHER" id="PTHR35008:SF8">
    <property type="entry name" value="ALCOHOL DEHYDROGENASE CYTOCHROME C SUBUNIT"/>
    <property type="match status" value="1"/>
</dbReference>
<sequence length="493" mass="51519">MTVRKIAGLVLCGILMGSGPAKASESASIFSSQTGPGENLAQLIARGAYVARTADCAACHVGADGAPYAGGYEIASPLGTIIATNISPSRTFGIGGWSEEVFARALRMGVTPHGNLYPAMPYPSYAGMSDEDVHALYIYLTHAVKPVERGPTVGTRLSFPFNLRTLMTGWNAVFSRQKPMAHAATAPGGIERGRYLVEVVGHCSSCHTPRNFAMAEDRSQFLGGAAVGGWFAPNITSDPISGIGGWSEDELVTYLRTGAVAGKSQAAGGMAEAIEHGLRHLADDDLRAIARYLKSVPPIREAGQREPAYGVAFAQPSNFEALNLGHDRSPAAMRDGASTQGEQIYVAACAACHQLHGEGTSDQFYPSLYANTATGGTSPRNLVMAIVKGVHRETNDGTVVMPAFGAELNDAQIAAVSNYVLSRFGNPHLSVSAAEVAGYRIGREEPLVVKLFGPAGVVAALGGLAAGLAGMSLARRRRGDGSDGAVAKMRIED</sequence>
<keyword evidence="14" id="KW-0812">Transmembrane</keyword>
<dbReference type="Gene3D" id="1.10.760.10">
    <property type="entry name" value="Cytochrome c-like domain"/>
    <property type="match status" value="3"/>
</dbReference>
<dbReference type="PANTHER" id="PTHR35008">
    <property type="entry name" value="BLL4482 PROTEIN-RELATED"/>
    <property type="match status" value="1"/>
</dbReference>
<evidence type="ECO:0000256" key="10">
    <source>
        <dbReference type="ARBA" id="ARBA00023004"/>
    </source>
</evidence>
<proteinExistence type="predicted"/>
<feature type="transmembrane region" description="Helical" evidence="14">
    <location>
        <begin position="451"/>
        <end position="474"/>
    </location>
</feature>
<gene>
    <name evidence="17" type="ORF">LMG32879_000124</name>
</gene>
<dbReference type="EMBL" id="CATKSH010000001">
    <property type="protein sequence ID" value="CAI9119311.1"/>
    <property type="molecule type" value="Genomic_DNA"/>
</dbReference>
<keyword evidence="7 15" id="KW-0732">Signal</keyword>
<dbReference type="PROSITE" id="PS51007">
    <property type="entry name" value="CYTC"/>
    <property type="match status" value="3"/>
</dbReference>
<evidence type="ECO:0000256" key="6">
    <source>
        <dbReference type="ARBA" id="ARBA00022723"/>
    </source>
</evidence>
<evidence type="ECO:0000256" key="8">
    <source>
        <dbReference type="ARBA" id="ARBA00022737"/>
    </source>
</evidence>
<dbReference type="GO" id="GO:0005886">
    <property type="term" value="C:plasma membrane"/>
    <property type="evidence" value="ECO:0007669"/>
    <property type="project" value="UniProtKB-SubCell"/>
</dbReference>
<evidence type="ECO:0000256" key="12">
    <source>
        <dbReference type="PIRSR" id="PIRSR000018-50"/>
    </source>
</evidence>
<evidence type="ECO:0000256" key="14">
    <source>
        <dbReference type="SAM" id="Phobius"/>
    </source>
</evidence>
<feature type="binding site" description="axial binding residue" evidence="13">
    <location>
        <position position="60"/>
    </location>
    <ligand>
        <name>heme c</name>
        <dbReference type="ChEBI" id="CHEBI:61717"/>
        <label>1</label>
    </ligand>
    <ligandPart>
        <name>Fe</name>
        <dbReference type="ChEBI" id="CHEBI:18248"/>
    </ligandPart>
</feature>
<evidence type="ECO:0000256" key="11">
    <source>
        <dbReference type="ARBA" id="ARBA00023136"/>
    </source>
</evidence>
<feature type="signal peptide" evidence="15">
    <location>
        <begin position="1"/>
        <end position="23"/>
    </location>
</feature>
<dbReference type="PRINTS" id="PR00605">
    <property type="entry name" value="CYTCHROMECIC"/>
</dbReference>
<keyword evidence="3" id="KW-1003">Cell membrane</keyword>
<dbReference type="InterPro" id="IPR036909">
    <property type="entry name" value="Cyt_c-like_dom_sf"/>
</dbReference>
<reference evidence="17" key="1">
    <citation type="submission" date="2023-03" db="EMBL/GenBank/DDBJ databases">
        <authorList>
            <person name="Cleenwerck I."/>
        </authorList>
    </citation>
    <scope>NUCLEOTIDE SEQUENCE</scope>
    <source>
        <strain evidence="17">LMG 32879</strain>
    </source>
</reference>
<feature type="binding site" description="covalent" evidence="12">
    <location>
        <position position="56"/>
    </location>
    <ligand>
        <name>heme c</name>
        <dbReference type="ChEBI" id="CHEBI:61717"/>
        <label>1</label>
    </ligand>
</feature>
<feature type="domain" description="Cytochrome c" evidence="16">
    <location>
        <begin position="188"/>
        <end position="297"/>
    </location>
</feature>
<dbReference type="PIRSF" id="PIRSF000018">
    <property type="entry name" value="Mb_ADH_cyt_c"/>
    <property type="match status" value="1"/>
</dbReference>
<feature type="binding site" description="axial binding residue" evidence="13">
    <location>
        <position position="207"/>
    </location>
    <ligand>
        <name>heme c</name>
        <dbReference type="ChEBI" id="CHEBI:61717"/>
        <label>2</label>
    </ligand>
    <ligandPart>
        <name>Fe</name>
        <dbReference type="ChEBI" id="CHEBI:18248"/>
    </ligandPart>
</feature>
<keyword evidence="18" id="KW-1185">Reference proteome</keyword>
<evidence type="ECO:0000256" key="3">
    <source>
        <dbReference type="ARBA" id="ARBA00022475"/>
    </source>
</evidence>
<evidence type="ECO:0000256" key="7">
    <source>
        <dbReference type="ARBA" id="ARBA00022729"/>
    </source>
</evidence>
<keyword evidence="2" id="KW-0813">Transport</keyword>
<dbReference type="GO" id="GO:0016614">
    <property type="term" value="F:oxidoreductase activity, acting on CH-OH group of donors"/>
    <property type="evidence" value="ECO:0007669"/>
    <property type="project" value="InterPro"/>
</dbReference>
<comment type="caution">
    <text evidence="17">The sequence shown here is derived from an EMBL/GenBank/DDBJ whole genome shotgun (WGS) entry which is preliminary data.</text>
</comment>
<feature type="domain" description="Cytochrome c" evidence="16">
    <location>
        <begin position="42"/>
        <end position="144"/>
    </location>
</feature>
<dbReference type="Pfam" id="PF00034">
    <property type="entry name" value="Cytochrom_C"/>
    <property type="match status" value="1"/>
</dbReference>